<organism evidence="2 3">
    <name type="scientific">Arachnia rubra</name>
    <dbReference type="NCBI Taxonomy" id="1547448"/>
    <lineage>
        <taxon>Bacteria</taxon>
        <taxon>Bacillati</taxon>
        <taxon>Actinomycetota</taxon>
        <taxon>Actinomycetes</taxon>
        <taxon>Propionibacteriales</taxon>
        <taxon>Propionibacteriaceae</taxon>
        <taxon>Arachnia</taxon>
    </lineage>
</organism>
<dbReference type="EMBL" id="CP072384">
    <property type="protein sequence ID" value="QUC09141.1"/>
    <property type="molecule type" value="Genomic_DNA"/>
</dbReference>
<keyword evidence="3" id="KW-1185">Reference proteome</keyword>
<evidence type="ECO:0000256" key="1">
    <source>
        <dbReference type="SAM" id="Phobius"/>
    </source>
</evidence>
<name>A0ABX7Y838_9ACTN</name>
<sequence length="71" mass="7395">MRGVDVPTIVTGVVITGFAAVIAWVGSGQGLLGPTKLWFAGILMVAGSIGLMISLGRSPRGKETTANRRRK</sequence>
<protein>
    <recommendedName>
        <fullName evidence="4">Magnesium transporter</fullName>
    </recommendedName>
</protein>
<keyword evidence="1" id="KW-0472">Membrane</keyword>
<dbReference type="RefSeq" id="WP_212326229.1">
    <property type="nucleotide sequence ID" value="NZ_AP024463.1"/>
</dbReference>
<accession>A0ABX7Y838</accession>
<feature type="transmembrane region" description="Helical" evidence="1">
    <location>
        <begin position="7"/>
        <end position="25"/>
    </location>
</feature>
<evidence type="ECO:0000313" key="3">
    <source>
        <dbReference type="Proteomes" id="UP000678513"/>
    </source>
</evidence>
<keyword evidence="1" id="KW-1133">Transmembrane helix</keyword>
<evidence type="ECO:0000313" key="2">
    <source>
        <dbReference type="EMBL" id="QUC09141.1"/>
    </source>
</evidence>
<reference evidence="2 3" key="1">
    <citation type="submission" date="2021-03" db="EMBL/GenBank/DDBJ databases">
        <title>Human Oral Microbial Genomes.</title>
        <authorList>
            <person name="Johnston C.D."/>
            <person name="Chen T."/>
            <person name="Dewhirst F.E."/>
        </authorList>
    </citation>
    <scope>NUCLEOTIDE SEQUENCE [LARGE SCALE GENOMIC DNA]</scope>
    <source>
        <strain evidence="2 3">DSMZ 100122</strain>
    </source>
</reference>
<gene>
    <name evidence="2" type="ORF">J5A65_05310</name>
</gene>
<feature type="transmembrane region" description="Helical" evidence="1">
    <location>
        <begin position="37"/>
        <end position="55"/>
    </location>
</feature>
<proteinExistence type="predicted"/>
<evidence type="ECO:0008006" key="4">
    <source>
        <dbReference type="Google" id="ProtNLM"/>
    </source>
</evidence>
<dbReference type="Proteomes" id="UP000678513">
    <property type="component" value="Chromosome"/>
</dbReference>
<keyword evidence="1" id="KW-0812">Transmembrane</keyword>